<dbReference type="InterPro" id="IPR016187">
    <property type="entry name" value="CTDL_fold"/>
</dbReference>
<dbReference type="EnsemblMetazoa" id="G25603.1">
    <property type="protein sequence ID" value="G25603.1:cds"/>
    <property type="gene ID" value="G25603"/>
</dbReference>
<evidence type="ECO:0000256" key="1">
    <source>
        <dbReference type="SAM" id="SignalP"/>
    </source>
</evidence>
<keyword evidence="1" id="KW-0732">Signal</keyword>
<feature type="chain" id="PRO_5036486857" description="SET domain-containing protein" evidence="1">
    <location>
        <begin position="21"/>
        <end position="369"/>
    </location>
</feature>
<dbReference type="InterPro" id="IPR046341">
    <property type="entry name" value="SET_dom_sf"/>
</dbReference>
<dbReference type="Gene3D" id="2.170.270.10">
    <property type="entry name" value="SET domain"/>
    <property type="match status" value="1"/>
</dbReference>
<evidence type="ECO:0000259" key="2">
    <source>
        <dbReference type="PROSITE" id="PS50280"/>
    </source>
</evidence>
<dbReference type="Proteomes" id="UP000005408">
    <property type="component" value="Unassembled WGS sequence"/>
</dbReference>
<reference evidence="3" key="1">
    <citation type="submission" date="2022-08" db="UniProtKB">
        <authorList>
            <consortium name="EnsemblMetazoa"/>
        </authorList>
    </citation>
    <scope>IDENTIFICATION</scope>
    <source>
        <strain evidence="3">05x7-T-G4-1.051#20</strain>
    </source>
</reference>
<evidence type="ECO:0000313" key="3">
    <source>
        <dbReference type="EnsemblMetazoa" id="G25603.1:cds"/>
    </source>
</evidence>
<dbReference type="Pfam" id="PF21549">
    <property type="entry name" value="PRDM2_PR"/>
    <property type="match status" value="1"/>
</dbReference>
<accession>A0A8W8L2B9</accession>
<dbReference type="SUPFAM" id="SSF56436">
    <property type="entry name" value="C-type lectin-like"/>
    <property type="match status" value="1"/>
</dbReference>
<dbReference type="PROSITE" id="PS50280">
    <property type="entry name" value="SET"/>
    <property type="match status" value="1"/>
</dbReference>
<dbReference type="SUPFAM" id="SSF82199">
    <property type="entry name" value="SET domain"/>
    <property type="match status" value="1"/>
</dbReference>
<organism evidence="3 4">
    <name type="scientific">Magallana gigas</name>
    <name type="common">Pacific oyster</name>
    <name type="synonym">Crassostrea gigas</name>
    <dbReference type="NCBI Taxonomy" id="29159"/>
    <lineage>
        <taxon>Eukaryota</taxon>
        <taxon>Metazoa</taxon>
        <taxon>Spiralia</taxon>
        <taxon>Lophotrochozoa</taxon>
        <taxon>Mollusca</taxon>
        <taxon>Bivalvia</taxon>
        <taxon>Autobranchia</taxon>
        <taxon>Pteriomorphia</taxon>
        <taxon>Ostreida</taxon>
        <taxon>Ostreoidea</taxon>
        <taxon>Ostreidae</taxon>
        <taxon>Magallana</taxon>
    </lineage>
</organism>
<dbReference type="InterPro" id="IPR001214">
    <property type="entry name" value="SET_dom"/>
</dbReference>
<feature type="domain" description="SET" evidence="2">
    <location>
        <begin position="149"/>
        <end position="262"/>
    </location>
</feature>
<protein>
    <recommendedName>
        <fullName evidence="2">SET domain-containing protein</fullName>
    </recommendedName>
</protein>
<proteinExistence type="predicted"/>
<evidence type="ECO:0000313" key="4">
    <source>
        <dbReference type="Proteomes" id="UP000005408"/>
    </source>
</evidence>
<dbReference type="AlphaFoldDB" id="A0A8W8L2B9"/>
<name>A0A8W8L2B9_MAGGI</name>
<keyword evidence="4" id="KW-1185">Reference proteome</keyword>
<sequence length="369" mass="43220">MINKFCFFVFILVLPFSVKSEKCKVGYDSAEEWCFMLQLQGKSALGAAEICNKTGGRIALLDSYKKIEILRTYINEKKEFLLASSIKTQEQDLMMSFHRIRDMSDYADRYCKTYKRFKLSWSTRKLYIPNSELPIHFDANERANRTTPAGFIIKTSSIPGAGLGAWTTSKVPMFTVLGEYEGEEHKHEGDMSYSWIIFEDDEEEHMHFIDASSLAKSNWLRYVNCARNVHEENVKPIICDGLVFYMATKDVGPNTELLTWYGENDGRSLGITRRHPARDLELRSTNYVRVKYKNPYNLDNHFVLFDPFNKKGRHIQREYDYSYYTGTAGLLLPFVCEHSPVDTDQIYRWLDPRNWQTFGLFYNFYLKSW</sequence>
<feature type="signal peptide" evidence="1">
    <location>
        <begin position="1"/>
        <end position="20"/>
    </location>
</feature>